<evidence type="ECO:0000313" key="2">
    <source>
        <dbReference type="Proteomes" id="UP001430953"/>
    </source>
</evidence>
<dbReference type="Proteomes" id="UP001430953">
    <property type="component" value="Unassembled WGS sequence"/>
</dbReference>
<accession>A0AAW2EYP3</accession>
<name>A0AAW2EYP3_9HYME</name>
<protein>
    <submittedName>
        <fullName evidence="1">Uncharacterized protein</fullName>
    </submittedName>
</protein>
<organism evidence="1 2">
    <name type="scientific">Cardiocondyla obscurior</name>
    <dbReference type="NCBI Taxonomy" id="286306"/>
    <lineage>
        <taxon>Eukaryota</taxon>
        <taxon>Metazoa</taxon>
        <taxon>Ecdysozoa</taxon>
        <taxon>Arthropoda</taxon>
        <taxon>Hexapoda</taxon>
        <taxon>Insecta</taxon>
        <taxon>Pterygota</taxon>
        <taxon>Neoptera</taxon>
        <taxon>Endopterygota</taxon>
        <taxon>Hymenoptera</taxon>
        <taxon>Apocrita</taxon>
        <taxon>Aculeata</taxon>
        <taxon>Formicoidea</taxon>
        <taxon>Formicidae</taxon>
        <taxon>Myrmicinae</taxon>
        <taxon>Cardiocondyla</taxon>
    </lineage>
</organism>
<reference evidence="1 2" key="1">
    <citation type="submission" date="2023-03" db="EMBL/GenBank/DDBJ databases">
        <title>High recombination rates correlate with genetic variation in Cardiocondyla obscurior ants.</title>
        <authorList>
            <person name="Errbii M."/>
        </authorList>
    </citation>
    <scope>NUCLEOTIDE SEQUENCE [LARGE SCALE GENOMIC DNA]</scope>
    <source>
        <strain evidence="1">Alpha-2009</strain>
        <tissue evidence="1">Whole body</tissue>
    </source>
</reference>
<comment type="caution">
    <text evidence="1">The sequence shown here is derived from an EMBL/GenBank/DDBJ whole genome shotgun (WGS) entry which is preliminary data.</text>
</comment>
<keyword evidence="2" id="KW-1185">Reference proteome</keyword>
<gene>
    <name evidence="1" type="ORF">PUN28_014172</name>
</gene>
<dbReference type="AlphaFoldDB" id="A0AAW2EYP3"/>
<sequence length="76" mass="8783">MSEVLLRDKKSRNVCKENEQEKALKIIFMQDALTGISKTFQKGCELNKKRIWNLGRAGCRTASFRRRSKAKHAEEA</sequence>
<proteinExistence type="predicted"/>
<evidence type="ECO:0000313" key="1">
    <source>
        <dbReference type="EMBL" id="KAL0108864.1"/>
    </source>
</evidence>
<dbReference type="EMBL" id="JADYXP020000015">
    <property type="protein sequence ID" value="KAL0108864.1"/>
    <property type="molecule type" value="Genomic_DNA"/>
</dbReference>